<organism evidence="2 3">
    <name type="scientific">Vibrio jasicida</name>
    <dbReference type="NCBI Taxonomy" id="766224"/>
    <lineage>
        <taxon>Bacteria</taxon>
        <taxon>Pseudomonadati</taxon>
        <taxon>Pseudomonadota</taxon>
        <taxon>Gammaproteobacteria</taxon>
        <taxon>Vibrionales</taxon>
        <taxon>Vibrionaceae</taxon>
        <taxon>Vibrio</taxon>
    </lineage>
</organism>
<dbReference type="SUPFAM" id="SSF140990">
    <property type="entry name" value="FtsH protease domain-like"/>
    <property type="match status" value="1"/>
</dbReference>
<dbReference type="AlphaFoldDB" id="A0AAU9QQS9"/>
<proteinExistence type="predicted"/>
<name>A0AAU9QQS9_9VIBR</name>
<dbReference type="GO" id="GO:0005524">
    <property type="term" value="F:ATP binding"/>
    <property type="evidence" value="ECO:0007669"/>
    <property type="project" value="InterPro"/>
</dbReference>
<dbReference type="EMBL" id="CAKMUD010000094">
    <property type="protein sequence ID" value="CAH1599122.1"/>
    <property type="molecule type" value="Genomic_DNA"/>
</dbReference>
<dbReference type="Proteomes" id="UP001295462">
    <property type="component" value="Unassembled WGS sequence"/>
</dbReference>
<keyword evidence="1" id="KW-0812">Transmembrane</keyword>
<keyword evidence="1" id="KW-1133">Transmembrane helix</keyword>
<sequence>MSKSNHYRGVHLTNSTPELLLVFLGAIIVSSSMRLDSSSLLSCTLADLFTSENIINGASCAFVWYLLVSFYYRFLHQNQSNTFTTGNSMVATARPSLKPRTEEAIWQGSVHESGHVLTLAILPEQLIPDVLDVRVDKVTERKSGSRGRLHYEYKSGEEPADLEFRRWLLVCFRAGNVAEKMLIGKEYMMSGNDYHQWELLARNYCLHQEVPYFAFPQSESEALVNSKTLNELAREIDRALHIFFEANFDLLLEMAKELKMVNDLSKEELLKVRSKVVLTNNQWI</sequence>
<dbReference type="InterPro" id="IPR037219">
    <property type="entry name" value="Peptidase_M41-like"/>
</dbReference>
<dbReference type="GO" id="GO:0004222">
    <property type="term" value="F:metalloendopeptidase activity"/>
    <property type="evidence" value="ECO:0007669"/>
    <property type="project" value="InterPro"/>
</dbReference>
<comment type="caution">
    <text evidence="2">The sequence shown here is derived from an EMBL/GenBank/DDBJ whole genome shotgun (WGS) entry which is preliminary data.</text>
</comment>
<dbReference type="GO" id="GO:0006508">
    <property type="term" value="P:proteolysis"/>
    <property type="evidence" value="ECO:0007669"/>
    <property type="project" value="InterPro"/>
</dbReference>
<evidence type="ECO:0000256" key="1">
    <source>
        <dbReference type="SAM" id="Phobius"/>
    </source>
</evidence>
<protein>
    <submittedName>
        <fullName evidence="2">Uncharacterized protein</fullName>
    </submittedName>
</protein>
<evidence type="ECO:0000313" key="3">
    <source>
        <dbReference type="Proteomes" id="UP001295462"/>
    </source>
</evidence>
<dbReference type="GO" id="GO:0004176">
    <property type="term" value="F:ATP-dependent peptidase activity"/>
    <property type="evidence" value="ECO:0007669"/>
    <property type="project" value="InterPro"/>
</dbReference>
<dbReference type="Gene3D" id="1.20.58.760">
    <property type="entry name" value="Peptidase M41"/>
    <property type="match status" value="1"/>
</dbReference>
<feature type="transmembrane region" description="Helical" evidence="1">
    <location>
        <begin position="53"/>
        <end position="72"/>
    </location>
</feature>
<gene>
    <name evidence="2" type="ORF">THF1A12_40025</name>
</gene>
<feature type="transmembrane region" description="Helical" evidence="1">
    <location>
        <begin position="12"/>
        <end position="33"/>
    </location>
</feature>
<evidence type="ECO:0000313" key="2">
    <source>
        <dbReference type="EMBL" id="CAH1599122.1"/>
    </source>
</evidence>
<keyword evidence="1" id="KW-0472">Membrane</keyword>
<reference evidence="2" key="1">
    <citation type="submission" date="2022-01" db="EMBL/GenBank/DDBJ databases">
        <authorList>
            <person name="Lagorce A."/>
        </authorList>
    </citation>
    <scope>NUCLEOTIDE SEQUENCE</scope>
    <source>
        <strain evidence="2">Th15_F1_A12</strain>
    </source>
</reference>
<accession>A0AAU9QQS9</accession>